<feature type="region of interest" description="Disordered" evidence="1">
    <location>
        <begin position="80"/>
        <end position="108"/>
    </location>
</feature>
<comment type="caution">
    <text evidence="2">The sequence shown here is derived from an EMBL/GenBank/DDBJ whole genome shotgun (WGS) entry which is preliminary data.</text>
</comment>
<proteinExistence type="predicted"/>
<sequence length="108" mass="12422">MKRNTTTTTTTTTTTIITTTTINNNTTNINMIGHKPYPCPQKQPLFLATVFPSTQGQGQPREAFCQHPFLVITEEAHLSMTKNRRRKMRRKKAEEGDKLEEEVEEKEK</sequence>
<dbReference type="AlphaFoldDB" id="A0A5B7HXM0"/>
<dbReference type="Proteomes" id="UP000324222">
    <property type="component" value="Unassembled WGS sequence"/>
</dbReference>
<reference evidence="2 3" key="1">
    <citation type="submission" date="2019-05" db="EMBL/GenBank/DDBJ databases">
        <title>Another draft genome of Portunus trituberculatus and its Hox gene families provides insights of decapod evolution.</title>
        <authorList>
            <person name="Jeong J.-H."/>
            <person name="Song I."/>
            <person name="Kim S."/>
            <person name="Choi T."/>
            <person name="Kim D."/>
            <person name="Ryu S."/>
            <person name="Kim W."/>
        </authorList>
    </citation>
    <scope>NUCLEOTIDE SEQUENCE [LARGE SCALE GENOMIC DNA]</scope>
    <source>
        <tissue evidence="2">Muscle</tissue>
    </source>
</reference>
<feature type="compositionally biased region" description="Basic residues" evidence="1">
    <location>
        <begin position="82"/>
        <end position="91"/>
    </location>
</feature>
<evidence type="ECO:0000256" key="1">
    <source>
        <dbReference type="SAM" id="MobiDB-lite"/>
    </source>
</evidence>
<evidence type="ECO:0000313" key="2">
    <source>
        <dbReference type="EMBL" id="MPC73438.1"/>
    </source>
</evidence>
<gene>
    <name evidence="2" type="ORF">E2C01_067767</name>
</gene>
<name>A0A5B7HXM0_PORTR</name>
<accession>A0A5B7HXM0</accession>
<evidence type="ECO:0000313" key="3">
    <source>
        <dbReference type="Proteomes" id="UP000324222"/>
    </source>
</evidence>
<feature type="compositionally biased region" description="Acidic residues" evidence="1">
    <location>
        <begin position="97"/>
        <end position="108"/>
    </location>
</feature>
<organism evidence="2 3">
    <name type="scientific">Portunus trituberculatus</name>
    <name type="common">Swimming crab</name>
    <name type="synonym">Neptunus trituberculatus</name>
    <dbReference type="NCBI Taxonomy" id="210409"/>
    <lineage>
        <taxon>Eukaryota</taxon>
        <taxon>Metazoa</taxon>
        <taxon>Ecdysozoa</taxon>
        <taxon>Arthropoda</taxon>
        <taxon>Crustacea</taxon>
        <taxon>Multicrustacea</taxon>
        <taxon>Malacostraca</taxon>
        <taxon>Eumalacostraca</taxon>
        <taxon>Eucarida</taxon>
        <taxon>Decapoda</taxon>
        <taxon>Pleocyemata</taxon>
        <taxon>Brachyura</taxon>
        <taxon>Eubrachyura</taxon>
        <taxon>Portunoidea</taxon>
        <taxon>Portunidae</taxon>
        <taxon>Portuninae</taxon>
        <taxon>Portunus</taxon>
    </lineage>
</organism>
<keyword evidence="3" id="KW-1185">Reference proteome</keyword>
<protein>
    <submittedName>
        <fullName evidence="2">Uncharacterized protein</fullName>
    </submittedName>
</protein>
<dbReference type="EMBL" id="VSRR010036801">
    <property type="protein sequence ID" value="MPC73438.1"/>
    <property type="molecule type" value="Genomic_DNA"/>
</dbReference>